<accession>A0AAE0UBE9</accession>
<evidence type="ECO:0000313" key="2">
    <source>
        <dbReference type="EMBL" id="KAK3397897.1"/>
    </source>
</evidence>
<proteinExistence type="predicted"/>
<feature type="region of interest" description="Disordered" evidence="1">
    <location>
        <begin position="1"/>
        <end position="24"/>
    </location>
</feature>
<dbReference type="EMBL" id="JAUTDP010000007">
    <property type="protein sequence ID" value="KAK3397897.1"/>
    <property type="molecule type" value="Genomic_DNA"/>
</dbReference>
<gene>
    <name evidence="2" type="ORF">B0T20DRAFT_234785</name>
</gene>
<dbReference type="AlphaFoldDB" id="A0AAE0UBE9"/>
<reference evidence="2" key="2">
    <citation type="submission" date="2023-07" db="EMBL/GenBank/DDBJ databases">
        <authorList>
            <consortium name="Lawrence Berkeley National Laboratory"/>
            <person name="Haridas S."/>
            <person name="Hensen N."/>
            <person name="Bonometti L."/>
            <person name="Westerberg I."/>
            <person name="Brannstrom I.O."/>
            <person name="Guillou S."/>
            <person name="Cros-Aarteil S."/>
            <person name="Calhoun S."/>
            <person name="Kuo A."/>
            <person name="Mondo S."/>
            <person name="Pangilinan J."/>
            <person name="Riley R."/>
            <person name="LaButti K."/>
            <person name="Andreopoulos B."/>
            <person name="Lipzen A."/>
            <person name="Chen C."/>
            <person name="Yanf M."/>
            <person name="Daum C."/>
            <person name="Ng V."/>
            <person name="Clum A."/>
            <person name="Steindorff A."/>
            <person name="Ohm R."/>
            <person name="Martin F."/>
            <person name="Silar P."/>
            <person name="Natvig D."/>
            <person name="Lalanne C."/>
            <person name="Gautier V."/>
            <person name="Ament-velasquez S.L."/>
            <person name="Kruys A."/>
            <person name="Hutchinson M.I."/>
            <person name="Powell A.J."/>
            <person name="Barry K."/>
            <person name="Miller A.N."/>
            <person name="Grigoriev I.V."/>
            <person name="Debuchy R."/>
            <person name="Gladieux P."/>
            <person name="Thoren M.H."/>
            <person name="Johannesson H."/>
        </authorList>
    </citation>
    <scope>NUCLEOTIDE SEQUENCE</scope>
    <source>
        <strain evidence="2">FGSC 1904</strain>
    </source>
</reference>
<evidence type="ECO:0000256" key="1">
    <source>
        <dbReference type="SAM" id="MobiDB-lite"/>
    </source>
</evidence>
<protein>
    <submittedName>
        <fullName evidence="2">Uncharacterized protein</fullName>
    </submittedName>
</protein>
<evidence type="ECO:0000313" key="3">
    <source>
        <dbReference type="Proteomes" id="UP001281003"/>
    </source>
</evidence>
<reference evidence="2" key="1">
    <citation type="journal article" date="2023" name="Mol. Phylogenet. Evol.">
        <title>Genome-scale phylogeny and comparative genomics of the fungal order Sordariales.</title>
        <authorList>
            <person name="Hensen N."/>
            <person name="Bonometti L."/>
            <person name="Westerberg I."/>
            <person name="Brannstrom I.O."/>
            <person name="Guillou S."/>
            <person name="Cros-Aarteil S."/>
            <person name="Calhoun S."/>
            <person name="Haridas S."/>
            <person name="Kuo A."/>
            <person name="Mondo S."/>
            <person name="Pangilinan J."/>
            <person name="Riley R."/>
            <person name="LaButti K."/>
            <person name="Andreopoulos B."/>
            <person name="Lipzen A."/>
            <person name="Chen C."/>
            <person name="Yan M."/>
            <person name="Daum C."/>
            <person name="Ng V."/>
            <person name="Clum A."/>
            <person name="Steindorff A."/>
            <person name="Ohm R.A."/>
            <person name="Martin F."/>
            <person name="Silar P."/>
            <person name="Natvig D.O."/>
            <person name="Lalanne C."/>
            <person name="Gautier V."/>
            <person name="Ament-Velasquez S.L."/>
            <person name="Kruys A."/>
            <person name="Hutchinson M.I."/>
            <person name="Powell A.J."/>
            <person name="Barry K."/>
            <person name="Miller A.N."/>
            <person name="Grigoriev I.V."/>
            <person name="Debuchy R."/>
            <person name="Gladieux P."/>
            <person name="Hiltunen Thoren M."/>
            <person name="Johannesson H."/>
        </authorList>
    </citation>
    <scope>NUCLEOTIDE SEQUENCE</scope>
    <source>
        <strain evidence="2">FGSC 1904</strain>
    </source>
</reference>
<organism evidence="2 3">
    <name type="scientific">Sordaria brevicollis</name>
    <dbReference type="NCBI Taxonomy" id="83679"/>
    <lineage>
        <taxon>Eukaryota</taxon>
        <taxon>Fungi</taxon>
        <taxon>Dikarya</taxon>
        <taxon>Ascomycota</taxon>
        <taxon>Pezizomycotina</taxon>
        <taxon>Sordariomycetes</taxon>
        <taxon>Sordariomycetidae</taxon>
        <taxon>Sordariales</taxon>
        <taxon>Sordariaceae</taxon>
        <taxon>Sordaria</taxon>
    </lineage>
</organism>
<comment type="caution">
    <text evidence="2">The sequence shown here is derived from an EMBL/GenBank/DDBJ whole genome shotgun (WGS) entry which is preliminary data.</text>
</comment>
<dbReference type="Proteomes" id="UP001281003">
    <property type="component" value="Unassembled WGS sequence"/>
</dbReference>
<feature type="compositionally biased region" description="Basic and acidic residues" evidence="1">
    <location>
        <begin position="1"/>
        <end position="22"/>
    </location>
</feature>
<sequence length="113" mass="12955">MKTVEETKASDGREAKKNDRRSSLFYPVPRSHFRRMIYSKGTKCVDIDMDRARREDTEKGNYLTRRMKTPEVKVLLATNQTNATTLTAARETPLPQGCSLMNGPDCEKSRRTI</sequence>
<name>A0AAE0UBE9_SORBR</name>
<keyword evidence="3" id="KW-1185">Reference proteome</keyword>